<proteinExistence type="predicted"/>
<sequence length="77" mass="9060">MKDYIVKIFDPSMIYFLKESPFGDDIYVVVVKESEKIAEKLSKLYQQAKDEIAVVVLTLEEYRNFETLLSEKGEKLY</sequence>
<evidence type="ECO:0000313" key="2">
    <source>
        <dbReference type="Proteomes" id="UP000002016"/>
    </source>
</evidence>
<name>A8F7T1_PSELT</name>
<dbReference type="KEGG" id="tle:Tlet_1661"/>
<dbReference type="STRING" id="416591.Tlet_1661"/>
<accession>A8F7T1</accession>
<keyword evidence="2" id="KW-1185">Reference proteome</keyword>
<dbReference type="HOGENOM" id="CLU_2635354_0_0_0"/>
<dbReference type="OrthoDB" id="9898362at2"/>
<dbReference type="EMBL" id="CP000812">
    <property type="protein sequence ID" value="ABV34215.1"/>
    <property type="molecule type" value="Genomic_DNA"/>
</dbReference>
<dbReference type="RefSeq" id="WP_012003691.1">
    <property type="nucleotide sequence ID" value="NC_009828.1"/>
</dbReference>
<dbReference type="Proteomes" id="UP000002016">
    <property type="component" value="Chromosome"/>
</dbReference>
<dbReference type="AlphaFoldDB" id="A8F7T1"/>
<gene>
    <name evidence="1" type="ordered locus">Tlet_1661</name>
</gene>
<reference evidence="1 2" key="2">
    <citation type="journal article" date="2009" name="Proc. Natl. Acad. Sci. U.S.A.">
        <title>On the chimeric nature, thermophilic origin, and phylogenetic placement of the Thermotogales.</title>
        <authorList>
            <person name="Zhaxybayeva O."/>
            <person name="Swithers K.S."/>
            <person name="Lapierre P."/>
            <person name="Fournier G.P."/>
            <person name="Bickhart D.M."/>
            <person name="DeBoy R.T."/>
            <person name="Nelson K.E."/>
            <person name="Nesbo C.L."/>
            <person name="Doolittle W.F."/>
            <person name="Gogarten J.P."/>
            <person name="Noll K.M."/>
        </authorList>
    </citation>
    <scope>NUCLEOTIDE SEQUENCE [LARGE SCALE GENOMIC DNA]</scope>
    <source>
        <strain evidence="2">ATCC BAA-301 / DSM 14385 / NBRC 107922 / TMO</strain>
    </source>
</reference>
<evidence type="ECO:0000313" key="1">
    <source>
        <dbReference type="EMBL" id="ABV34215.1"/>
    </source>
</evidence>
<reference evidence="1 2" key="1">
    <citation type="submission" date="2007-08" db="EMBL/GenBank/DDBJ databases">
        <title>Complete sequence of Thermotoga lettingae TMO.</title>
        <authorList>
            <consortium name="US DOE Joint Genome Institute"/>
            <person name="Copeland A."/>
            <person name="Lucas S."/>
            <person name="Lapidus A."/>
            <person name="Barry K."/>
            <person name="Glavina del Rio T."/>
            <person name="Dalin E."/>
            <person name="Tice H."/>
            <person name="Pitluck S."/>
            <person name="Foster B."/>
            <person name="Bruce D."/>
            <person name="Schmutz J."/>
            <person name="Larimer F."/>
            <person name="Land M."/>
            <person name="Hauser L."/>
            <person name="Kyrpides N."/>
            <person name="Mikhailova N."/>
            <person name="Nelson K."/>
            <person name="Gogarten J.P."/>
            <person name="Noll K."/>
            <person name="Richardson P."/>
        </authorList>
    </citation>
    <scope>NUCLEOTIDE SEQUENCE [LARGE SCALE GENOMIC DNA]</scope>
    <source>
        <strain evidence="2">ATCC BAA-301 / DSM 14385 / NBRC 107922 / TMO</strain>
    </source>
</reference>
<organism evidence="1 2">
    <name type="scientific">Pseudothermotoga lettingae (strain ATCC BAA-301 / DSM 14385 / NBRC 107922 / TMO)</name>
    <name type="common">Thermotoga lettingae</name>
    <dbReference type="NCBI Taxonomy" id="416591"/>
    <lineage>
        <taxon>Bacteria</taxon>
        <taxon>Thermotogati</taxon>
        <taxon>Thermotogota</taxon>
        <taxon>Thermotogae</taxon>
        <taxon>Thermotogales</taxon>
        <taxon>Thermotogaceae</taxon>
        <taxon>Pseudothermotoga</taxon>
    </lineage>
</organism>
<protein>
    <submittedName>
        <fullName evidence="1">Uncharacterized protein</fullName>
    </submittedName>
</protein>